<gene>
    <name evidence="1" type="primary">HECTD4_2</name>
    <name evidence="1" type="ORF">OS493_004395</name>
</gene>
<dbReference type="Proteomes" id="UP001163046">
    <property type="component" value="Unassembled WGS sequence"/>
</dbReference>
<organism evidence="1 2">
    <name type="scientific">Desmophyllum pertusum</name>
    <dbReference type="NCBI Taxonomy" id="174260"/>
    <lineage>
        <taxon>Eukaryota</taxon>
        <taxon>Metazoa</taxon>
        <taxon>Cnidaria</taxon>
        <taxon>Anthozoa</taxon>
        <taxon>Hexacorallia</taxon>
        <taxon>Scleractinia</taxon>
        <taxon>Caryophylliina</taxon>
        <taxon>Caryophylliidae</taxon>
        <taxon>Desmophyllum</taxon>
    </lineage>
</organism>
<keyword evidence="2" id="KW-1185">Reference proteome</keyword>
<proteinExistence type="predicted"/>
<dbReference type="EMBL" id="MU825874">
    <property type="protein sequence ID" value="KAJ7387401.1"/>
    <property type="molecule type" value="Genomic_DNA"/>
</dbReference>
<dbReference type="AlphaFoldDB" id="A0A9X0D5M4"/>
<dbReference type="PANTHER" id="PTHR22772">
    <property type="entry name" value="NOVEL ZZ TYPE ZINC FINGER DOMAIN CONTAINING PROTEIN"/>
    <property type="match status" value="1"/>
</dbReference>
<dbReference type="OrthoDB" id="8903434at2759"/>
<reference evidence="1" key="1">
    <citation type="submission" date="2023-01" db="EMBL/GenBank/DDBJ databases">
        <title>Genome assembly of the deep-sea coral Lophelia pertusa.</title>
        <authorList>
            <person name="Herrera S."/>
            <person name="Cordes E."/>
        </authorList>
    </citation>
    <scope>NUCLEOTIDE SEQUENCE</scope>
    <source>
        <strain evidence="1">USNM1676648</strain>
        <tissue evidence="1">Polyp</tissue>
    </source>
</reference>
<comment type="caution">
    <text evidence="1">The sequence shown here is derived from an EMBL/GenBank/DDBJ whole genome shotgun (WGS) entry which is preliminary data.</text>
</comment>
<keyword evidence="1" id="KW-0808">Transferase</keyword>
<sequence length="302" mass="33376">MTNITTAGSDAWSSVTEQSIFLDNGLRFVVEALQPPPISTEPSTFVECISEHKFESSSNAELSRRLLNACALQHGSYYKFFNYRQRALLGLWQSQKSKIISSKLSRPPADGPKVTTGDMKPKRQLQDVSFSSHVSLLLLVPILQSQSRTDPSLAGQCTELLLQCLQNCAPNSLAVEPVSCIKGLADLLCSWLQQASNEENISRHEELARNGVKRESLVAALIALACGRLSIQLFIQVLEVLQQQKTVLGQLPVGAVLRRTVEYERKGSFSDFSVLQTSRFITGWQFETTLADSDDVEVAVTK</sequence>
<keyword evidence="1" id="KW-0012">Acyltransferase</keyword>
<name>A0A9X0D5M4_9CNID</name>
<evidence type="ECO:0000313" key="1">
    <source>
        <dbReference type="EMBL" id="KAJ7387401.1"/>
    </source>
</evidence>
<accession>A0A9X0D5M4</accession>
<dbReference type="InterPro" id="IPR040099">
    <property type="entry name" value="ZZEF1"/>
</dbReference>
<evidence type="ECO:0000313" key="2">
    <source>
        <dbReference type="Proteomes" id="UP001163046"/>
    </source>
</evidence>
<dbReference type="PANTHER" id="PTHR22772:SF5">
    <property type="entry name" value="HECT DOMAIN E3 UBIQUITIN PROTEIN LIGASE 4"/>
    <property type="match status" value="1"/>
</dbReference>
<dbReference type="EC" id="2.3.2.26" evidence="1"/>
<dbReference type="GO" id="GO:0061630">
    <property type="term" value="F:ubiquitin protein ligase activity"/>
    <property type="evidence" value="ECO:0007669"/>
    <property type="project" value="UniProtKB-EC"/>
</dbReference>
<protein>
    <submittedName>
        <fullName evidence="1">E3 ubiquitin-protein ligase HTD4</fullName>
        <ecNumber evidence="1">2.3.2.26</ecNumber>
    </submittedName>
</protein>